<dbReference type="AlphaFoldDB" id="A0A2B7Z710"/>
<accession>A0A2B7Z710</accession>
<keyword evidence="2" id="KW-1185">Reference proteome</keyword>
<protein>
    <submittedName>
        <fullName evidence="1">Uncharacterized protein</fullName>
    </submittedName>
</protein>
<evidence type="ECO:0000313" key="2">
    <source>
        <dbReference type="Proteomes" id="UP000226031"/>
    </source>
</evidence>
<gene>
    <name evidence="1" type="ORF">GX50_08063</name>
</gene>
<organism evidence="1 2">
    <name type="scientific">[Emmonsia] crescens</name>
    <dbReference type="NCBI Taxonomy" id="73230"/>
    <lineage>
        <taxon>Eukaryota</taxon>
        <taxon>Fungi</taxon>
        <taxon>Dikarya</taxon>
        <taxon>Ascomycota</taxon>
        <taxon>Pezizomycotina</taxon>
        <taxon>Eurotiomycetes</taxon>
        <taxon>Eurotiomycetidae</taxon>
        <taxon>Onygenales</taxon>
        <taxon>Ajellomycetaceae</taxon>
        <taxon>Emergomyces</taxon>
    </lineage>
</organism>
<dbReference type="EMBL" id="PDND01000265">
    <property type="protein sequence ID" value="PGH29200.1"/>
    <property type="molecule type" value="Genomic_DNA"/>
</dbReference>
<comment type="caution">
    <text evidence="1">The sequence shown here is derived from an EMBL/GenBank/DDBJ whole genome shotgun (WGS) entry which is preliminary data.</text>
</comment>
<proteinExistence type="predicted"/>
<reference evidence="1 2" key="1">
    <citation type="submission" date="2017-10" db="EMBL/GenBank/DDBJ databases">
        <title>Comparative genomics in systemic dimorphic fungi from Ajellomycetaceae.</title>
        <authorList>
            <person name="Munoz J.F."/>
            <person name="Mcewen J.G."/>
            <person name="Clay O.K."/>
            <person name="Cuomo C.A."/>
        </authorList>
    </citation>
    <scope>NUCLEOTIDE SEQUENCE [LARGE SCALE GENOMIC DNA]</scope>
    <source>
        <strain evidence="1 2">UAMH4076</strain>
    </source>
</reference>
<sequence>MGLVPDDWLTGKDPCRVIPSQTSQTRYGAGMAVGNFEREEEEEKNNNNNNNNNNNGVIFARAVKNRGDGGCYLSAVSCYK</sequence>
<dbReference type="Proteomes" id="UP000226031">
    <property type="component" value="Unassembled WGS sequence"/>
</dbReference>
<name>A0A2B7Z710_9EURO</name>
<evidence type="ECO:0000313" key="1">
    <source>
        <dbReference type="EMBL" id="PGH29200.1"/>
    </source>
</evidence>